<evidence type="ECO:0000259" key="1">
    <source>
        <dbReference type="Pfam" id="PF01755"/>
    </source>
</evidence>
<dbReference type="CDD" id="cd06532">
    <property type="entry name" value="Glyco_transf_25"/>
    <property type="match status" value="1"/>
</dbReference>
<dbReference type="RefSeq" id="WP_048691579.1">
    <property type="nucleotide sequence ID" value="NZ_KQ130487.1"/>
</dbReference>
<organism evidence="2 3">
    <name type="scientific">Catenovulum maritimum</name>
    <dbReference type="NCBI Taxonomy" id="1513271"/>
    <lineage>
        <taxon>Bacteria</taxon>
        <taxon>Pseudomonadati</taxon>
        <taxon>Pseudomonadota</taxon>
        <taxon>Gammaproteobacteria</taxon>
        <taxon>Alteromonadales</taxon>
        <taxon>Alteromonadaceae</taxon>
        <taxon>Catenovulum</taxon>
    </lineage>
</organism>
<keyword evidence="3" id="KW-1185">Reference proteome</keyword>
<sequence>MLETYIINLSSSLDRWQHIRGRLDDLKITYNRFEAVDGRSKAHPLFSRYNDKLRLKYRSGKLSGGELGCFASHYLLWKKCVELDKPLLILEDDIRITEQLKTAIQISEKYISRLGYIRLAGIEPSKGKLSSIKSLGEFEFLEHSQGPSGTQAYVISPTTAQILIDNATSWYLPVDVYMDRYWSHGVRCISLMPYPIELADFESNMLRSSLANKTIKIKLNRELTRLKEQIYRFVIRQKYIFKSHTSKIS</sequence>
<dbReference type="AlphaFoldDB" id="A0A0J8GSC7"/>
<dbReference type="InterPro" id="IPR002654">
    <property type="entry name" value="Glyco_trans_25"/>
</dbReference>
<comment type="caution">
    <text evidence="2">The sequence shown here is derived from an EMBL/GenBank/DDBJ whole genome shotgun (WGS) entry which is preliminary data.</text>
</comment>
<dbReference type="EMBL" id="LAZL01000010">
    <property type="protein sequence ID" value="KMT65705.1"/>
    <property type="molecule type" value="Genomic_DNA"/>
</dbReference>
<dbReference type="Pfam" id="PF01755">
    <property type="entry name" value="Glyco_transf_25"/>
    <property type="match status" value="1"/>
</dbReference>
<reference evidence="2 3" key="1">
    <citation type="submission" date="2015-04" db="EMBL/GenBank/DDBJ databases">
        <title>Draft Genome Sequence of the Novel Agar-Digesting Marine Bacterium Q1.</title>
        <authorList>
            <person name="Li Y."/>
            <person name="Li D."/>
            <person name="Chen G."/>
            <person name="Du Z."/>
        </authorList>
    </citation>
    <scope>NUCLEOTIDE SEQUENCE [LARGE SCALE GENOMIC DNA]</scope>
    <source>
        <strain evidence="2 3">Q1</strain>
    </source>
</reference>
<gene>
    <name evidence="2" type="ORF">XM47_08420</name>
</gene>
<dbReference type="PATRIC" id="fig|1513271.3.peg.1716"/>
<dbReference type="STRING" id="1513271.XM47_08420"/>
<accession>A0A0J8GSC7</accession>
<feature type="domain" description="Glycosyl transferase family 25" evidence="1">
    <location>
        <begin position="1"/>
        <end position="178"/>
    </location>
</feature>
<dbReference type="OrthoDB" id="9816113at2"/>
<proteinExistence type="predicted"/>
<name>A0A0J8GSC7_9ALTE</name>
<dbReference type="Proteomes" id="UP000037600">
    <property type="component" value="Unassembled WGS sequence"/>
</dbReference>
<protein>
    <recommendedName>
        <fullName evidence="1">Glycosyl transferase family 25 domain-containing protein</fullName>
    </recommendedName>
</protein>
<evidence type="ECO:0000313" key="2">
    <source>
        <dbReference type="EMBL" id="KMT65705.1"/>
    </source>
</evidence>
<evidence type="ECO:0000313" key="3">
    <source>
        <dbReference type="Proteomes" id="UP000037600"/>
    </source>
</evidence>